<comment type="caution">
    <text evidence="11">The sequence shown here is derived from an EMBL/GenBank/DDBJ whole genome shotgun (WGS) entry which is preliminary data.</text>
</comment>
<sequence length="258" mass="29702">MKLQLDNIKYKIGTKELLRGINIKVNEGQFVGLIGPNGCGKTTLLKNIYRYLTPNEGVVYIDDKNIFNMNNKDLSKLLAVVMQEHNLEFDFSVKEIVSMGRFSSMERFASIDGNDENLITNSLRKVGLQGYEDRSFLSLSGGEKQRVMIALALCQNTKLIVLDEPTNHLDIKYQLEIIHMLRHLDITTFTTIHDMNIAATFCDYIYVMKDGEIVTHGTVEEIFTKEMFKEIFEVDAHIYRNPYNNKLNVSYLYCCKDN</sequence>
<evidence type="ECO:0000256" key="2">
    <source>
        <dbReference type="ARBA" id="ARBA00022448"/>
    </source>
</evidence>
<gene>
    <name evidence="11" type="ORF">FDF74_07100</name>
</gene>
<keyword evidence="6 11" id="KW-0067">ATP-binding</keyword>
<keyword evidence="2" id="KW-0813">Transport</keyword>
<dbReference type="PROSITE" id="PS50893">
    <property type="entry name" value="ABC_TRANSPORTER_2"/>
    <property type="match status" value="1"/>
</dbReference>
<dbReference type="SUPFAM" id="SSF52540">
    <property type="entry name" value="P-loop containing nucleoside triphosphate hydrolases"/>
    <property type="match status" value="1"/>
</dbReference>
<dbReference type="OrthoDB" id="9799337at2"/>
<dbReference type="SMART" id="SM00382">
    <property type="entry name" value="AAA"/>
    <property type="match status" value="1"/>
</dbReference>
<dbReference type="InterPro" id="IPR003439">
    <property type="entry name" value="ABC_transporter-like_ATP-bd"/>
</dbReference>
<keyword evidence="7" id="KW-0408">Iron</keyword>
<dbReference type="PROSITE" id="PS00211">
    <property type="entry name" value="ABC_TRANSPORTER_1"/>
    <property type="match status" value="1"/>
</dbReference>
<evidence type="ECO:0000313" key="11">
    <source>
        <dbReference type="EMBL" id="NEZ46978.1"/>
    </source>
</evidence>
<dbReference type="PANTHER" id="PTHR42771">
    <property type="entry name" value="IRON(3+)-HYDROXAMATE IMPORT ATP-BINDING PROTEIN FHUC"/>
    <property type="match status" value="1"/>
</dbReference>
<dbReference type="InterPro" id="IPR027417">
    <property type="entry name" value="P-loop_NTPase"/>
</dbReference>
<evidence type="ECO:0000256" key="1">
    <source>
        <dbReference type="ARBA" id="ARBA00004202"/>
    </source>
</evidence>
<dbReference type="InterPro" id="IPR017871">
    <property type="entry name" value="ABC_transporter-like_CS"/>
</dbReference>
<name>A0A6M0RCT4_9CLOT</name>
<keyword evidence="5" id="KW-0547">Nucleotide-binding</keyword>
<evidence type="ECO:0000256" key="4">
    <source>
        <dbReference type="ARBA" id="ARBA00022496"/>
    </source>
</evidence>
<dbReference type="Pfam" id="PF00005">
    <property type="entry name" value="ABC_tran"/>
    <property type="match status" value="1"/>
</dbReference>
<feature type="domain" description="ABC transporter" evidence="10">
    <location>
        <begin position="3"/>
        <end position="235"/>
    </location>
</feature>
<keyword evidence="9" id="KW-0472">Membrane</keyword>
<dbReference type="InterPro" id="IPR003593">
    <property type="entry name" value="AAA+_ATPase"/>
</dbReference>
<accession>A0A6M0RCT4</accession>
<dbReference type="AlphaFoldDB" id="A0A6M0RCT4"/>
<evidence type="ECO:0000256" key="6">
    <source>
        <dbReference type="ARBA" id="ARBA00022840"/>
    </source>
</evidence>
<reference evidence="11 12" key="1">
    <citation type="submission" date="2019-04" db="EMBL/GenBank/DDBJ databases">
        <title>Genome sequencing of Clostridium botulinum Groups I-IV and Clostridium butyricum.</title>
        <authorList>
            <person name="Brunt J."/>
            <person name="Van Vliet A.H.M."/>
            <person name="Stringer S.C."/>
            <person name="Carter A.T."/>
            <person name="Peck M.W."/>
        </authorList>
    </citation>
    <scope>NUCLEOTIDE SEQUENCE [LARGE SCALE GENOMIC DNA]</scope>
    <source>
        <strain evidence="11 12">IFR 18/094</strain>
    </source>
</reference>
<comment type="subcellular location">
    <subcellularLocation>
        <location evidence="1">Cell membrane</location>
        <topology evidence="1">Peripheral membrane protein</topology>
    </subcellularLocation>
</comment>
<dbReference type="PANTHER" id="PTHR42771:SF4">
    <property type="entry name" value="IRON(3+)-HYDROXAMATE IMPORT ATP-BINDING PROTEIN FHUC"/>
    <property type="match status" value="1"/>
</dbReference>
<dbReference type="GO" id="GO:0005886">
    <property type="term" value="C:plasma membrane"/>
    <property type="evidence" value="ECO:0007669"/>
    <property type="project" value="UniProtKB-SubCell"/>
</dbReference>
<keyword evidence="8" id="KW-0406">Ion transport</keyword>
<evidence type="ECO:0000256" key="5">
    <source>
        <dbReference type="ARBA" id="ARBA00022741"/>
    </source>
</evidence>
<protein>
    <submittedName>
        <fullName evidence="11">ABC transporter ATP-binding protein</fullName>
    </submittedName>
</protein>
<dbReference type="GO" id="GO:0005524">
    <property type="term" value="F:ATP binding"/>
    <property type="evidence" value="ECO:0007669"/>
    <property type="project" value="UniProtKB-KW"/>
</dbReference>
<keyword evidence="12" id="KW-1185">Reference proteome</keyword>
<evidence type="ECO:0000256" key="7">
    <source>
        <dbReference type="ARBA" id="ARBA00023004"/>
    </source>
</evidence>
<organism evidence="11 12">
    <name type="scientific">Clostridium niameyense</name>
    <dbReference type="NCBI Taxonomy" id="1622073"/>
    <lineage>
        <taxon>Bacteria</taxon>
        <taxon>Bacillati</taxon>
        <taxon>Bacillota</taxon>
        <taxon>Clostridia</taxon>
        <taxon>Eubacteriales</taxon>
        <taxon>Clostridiaceae</taxon>
        <taxon>Clostridium</taxon>
    </lineage>
</organism>
<evidence type="ECO:0000256" key="3">
    <source>
        <dbReference type="ARBA" id="ARBA00022475"/>
    </source>
</evidence>
<dbReference type="Gene3D" id="3.40.50.300">
    <property type="entry name" value="P-loop containing nucleotide triphosphate hydrolases"/>
    <property type="match status" value="1"/>
</dbReference>
<dbReference type="GO" id="GO:0006826">
    <property type="term" value="P:iron ion transport"/>
    <property type="evidence" value="ECO:0007669"/>
    <property type="project" value="UniProtKB-KW"/>
</dbReference>
<dbReference type="GO" id="GO:0016887">
    <property type="term" value="F:ATP hydrolysis activity"/>
    <property type="evidence" value="ECO:0007669"/>
    <property type="project" value="InterPro"/>
</dbReference>
<dbReference type="RefSeq" id="WP_050607941.1">
    <property type="nucleotide sequence ID" value="NZ_CABKUB010000006.1"/>
</dbReference>
<evidence type="ECO:0000256" key="8">
    <source>
        <dbReference type="ARBA" id="ARBA00023065"/>
    </source>
</evidence>
<keyword evidence="3" id="KW-1003">Cell membrane</keyword>
<evidence type="ECO:0000259" key="10">
    <source>
        <dbReference type="PROSITE" id="PS50893"/>
    </source>
</evidence>
<dbReference type="CDD" id="cd03214">
    <property type="entry name" value="ABC_Iron-Siderophores_B12_Hemin"/>
    <property type="match status" value="1"/>
</dbReference>
<keyword evidence="4" id="KW-0410">Iron transport</keyword>
<dbReference type="Proteomes" id="UP000473885">
    <property type="component" value="Unassembled WGS sequence"/>
</dbReference>
<proteinExistence type="predicted"/>
<dbReference type="FunFam" id="3.40.50.300:FF:000134">
    <property type="entry name" value="Iron-enterobactin ABC transporter ATP-binding protein"/>
    <property type="match status" value="1"/>
</dbReference>
<dbReference type="InterPro" id="IPR051535">
    <property type="entry name" value="Siderophore_ABC-ATPase"/>
</dbReference>
<dbReference type="EMBL" id="SXDP01000004">
    <property type="protein sequence ID" value="NEZ46978.1"/>
    <property type="molecule type" value="Genomic_DNA"/>
</dbReference>
<evidence type="ECO:0000256" key="9">
    <source>
        <dbReference type="ARBA" id="ARBA00023136"/>
    </source>
</evidence>
<evidence type="ECO:0000313" key="12">
    <source>
        <dbReference type="Proteomes" id="UP000473885"/>
    </source>
</evidence>